<sequence length="118" mass="13078">MLNWLLHIIIDAAVLLIAAKMLPKVELKGWKTAILVAFLIGILSFLLSWILTAVLNIATLGIFYFLGLGFITRIIAYAIIIEIADKLSSDFKTHGFMPSLWLAIIIAIVGSLVDWILL</sequence>
<dbReference type="PANTHER" id="PTHR37309:SF1">
    <property type="entry name" value="SLR0284 PROTEIN"/>
    <property type="match status" value="1"/>
</dbReference>
<feature type="transmembrane region" description="Helical" evidence="1">
    <location>
        <begin position="6"/>
        <end position="22"/>
    </location>
</feature>
<keyword evidence="1" id="KW-0812">Transmembrane</keyword>
<protein>
    <submittedName>
        <fullName evidence="2">Putative membrane protein</fullName>
    </submittedName>
</protein>
<keyword evidence="1" id="KW-1133">Transmembrane helix</keyword>
<feature type="transmembrane region" description="Helical" evidence="1">
    <location>
        <begin position="34"/>
        <end position="55"/>
    </location>
</feature>
<evidence type="ECO:0000313" key="2">
    <source>
        <dbReference type="EMBL" id="SOC80476.1"/>
    </source>
</evidence>
<reference evidence="3" key="1">
    <citation type="submission" date="2017-09" db="EMBL/GenBank/DDBJ databases">
        <authorList>
            <person name="Varghese N."/>
            <person name="Submissions S."/>
        </authorList>
    </citation>
    <scope>NUCLEOTIDE SEQUENCE [LARGE SCALE GENOMIC DNA]</scope>
    <source>
        <strain evidence="3">CGMCC 1.12641</strain>
    </source>
</reference>
<evidence type="ECO:0000313" key="3">
    <source>
        <dbReference type="Proteomes" id="UP000219193"/>
    </source>
</evidence>
<dbReference type="RefSeq" id="WP_097056242.1">
    <property type="nucleotide sequence ID" value="NZ_OCMF01000002.1"/>
</dbReference>
<keyword evidence="1" id="KW-0472">Membrane</keyword>
<keyword evidence="3" id="KW-1185">Reference proteome</keyword>
<feature type="transmembrane region" description="Helical" evidence="1">
    <location>
        <begin position="61"/>
        <end position="84"/>
    </location>
</feature>
<dbReference type="PANTHER" id="PTHR37309">
    <property type="entry name" value="SLR0284 PROTEIN"/>
    <property type="match status" value="1"/>
</dbReference>
<name>A0A285X636_9FLAO</name>
<evidence type="ECO:0000256" key="1">
    <source>
        <dbReference type="SAM" id="Phobius"/>
    </source>
</evidence>
<feature type="transmembrane region" description="Helical" evidence="1">
    <location>
        <begin position="96"/>
        <end position="117"/>
    </location>
</feature>
<proteinExistence type="predicted"/>
<dbReference type="Pfam" id="PF04020">
    <property type="entry name" value="Phage_holin_4_2"/>
    <property type="match status" value="1"/>
</dbReference>
<dbReference type="Proteomes" id="UP000219193">
    <property type="component" value="Unassembled WGS sequence"/>
</dbReference>
<dbReference type="OrthoDB" id="6402664at2"/>
<gene>
    <name evidence="2" type="ORF">SAMN06296241_2026</name>
</gene>
<organism evidence="2 3">
    <name type="scientific">Salinimicrobium sediminis</name>
    <dbReference type="NCBI Taxonomy" id="1343891"/>
    <lineage>
        <taxon>Bacteria</taxon>
        <taxon>Pseudomonadati</taxon>
        <taxon>Bacteroidota</taxon>
        <taxon>Flavobacteriia</taxon>
        <taxon>Flavobacteriales</taxon>
        <taxon>Flavobacteriaceae</taxon>
        <taxon>Salinimicrobium</taxon>
    </lineage>
</organism>
<dbReference type="EMBL" id="OCMF01000002">
    <property type="protein sequence ID" value="SOC80476.1"/>
    <property type="molecule type" value="Genomic_DNA"/>
</dbReference>
<dbReference type="InterPro" id="IPR007165">
    <property type="entry name" value="Phage_holin_4_2"/>
</dbReference>
<accession>A0A285X636</accession>
<dbReference type="AlphaFoldDB" id="A0A285X636"/>